<evidence type="ECO:0000256" key="8">
    <source>
        <dbReference type="ARBA" id="ARBA00023170"/>
    </source>
</evidence>
<name>A0A4E0RYY1_9HYME</name>
<dbReference type="SUPFAM" id="SSF53850">
    <property type="entry name" value="Periplasmic binding protein-like II"/>
    <property type="match status" value="1"/>
</dbReference>
<keyword evidence="2" id="KW-0813">Transport</keyword>
<keyword evidence="6" id="KW-0406">Ion transport</keyword>
<keyword evidence="14" id="KW-0732">Signal</keyword>
<organism evidence="16 17">
    <name type="scientific">Diachasma alloeum</name>
    <dbReference type="NCBI Taxonomy" id="454923"/>
    <lineage>
        <taxon>Eukaryota</taxon>
        <taxon>Metazoa</taxon>
        <taxon>Ecdysozoa</taxon>
        <taxon>Arthropoda</taxon>
        <taxon>Hexapoda</taxon>
        <taxon>Insecta</taxon>
        <taxon>Pterygota</taxon>
        <taxon>Neoptera</taxon>
        <taxon>Endopterygota</taxon>
        <taxon>Hymenoptera</taxon>
        <taxon>Apocrita</taxon>
        <taxon>Ichneumonoidea</taxon>
        <taxon>Braconidae</taxon>
        <taxon>Opiinae</taxon>
        <taxon>Diachasma</taxon>
    </lineage>
</organism>
<dbReference type="EMBL" id="ML158619">
    <property type="protein sequence ID" value="THK33021.1"/>
    <property type="molecule type" value="Genomic_DNA"/>
</dbReference>
<feature type="chain" id="PRO_5020023748" evidence="14">
    <location>
        <begin position="24"/>
        <end position="626"/>
    </location>
</feature>
<evidence type="ECO:0000259" key="15">
    <source>
        <dbReference type="Pfam" id="PF10613"/>
    </source>
</evidence>
<evidence type="ECO:0000256" key="11">
    <source>
        <dbReference type="ARBA" id="ARBA00023303"/>
    </source>
</evidence>
<sequence length="626" mass="72297">MKFSIPLIFFITFILAFFKLNGAHYHGPLLKAVHSKYKTNGGIIVSGTGHMSFGRTTIWHEAVRMLSNDGIFTVIVNLRQFGDKLKSYSGGRMSLLIVIAIDTVEELHSFESMSKDFHLSYAVWLILFSRDASQDVCDFCRNPHDSLSNLGFGSKVLVSCCDSDMIEEWWSIGENRIERQELGRLMDDNQGILWLSEELVNRRRYSLNGQELRIVTVQDSFSFQEKNGTYYGFLGEILKELREAMNFTVSIIYEEGYGALNLKTGNYTGYIGRIHRREADLGVAQYFIRKELLHVLSYTSPVLSGYFEFHFRKPDAVNVPWNVYLKVFTGHVWMAILSLILTSTLLLTLITYRRRSHFVPLLFENHLIVWDIYCQQALPAFPDKTPLRIVYISLALSALVTLSAYSASIISQLAVFSYSPFRTPEEFVEDGSYKIIRLRNTPSHSTVMDYELSDEKLMKKFESLLQLRDLNPRNPQEAFEQICRERVAFLAFETAKTAVNNEIPCEITSFKFGPVYHVAMLMPLGSSYMDLINHHIQQFKDNGILRRLKRKYSTVPRGNKSALAPVEIHEIAPILFMLAFAFLIAFIIFISEMNYDPFTKELHKPRRRKTRKRRAKAGHFHLRHRI</sequence>
<feature type="transmembrane region" description="Helical" evidence="13">
    <location>
        <begin position="389"/>
        <end position="415"/>
    </location>
</feature>
<dbReference type="Gene3D" id="1.10.287.70">
    <property type="match status" value="1"/>
</dbReference>
<keyword evidence="10" id="KW-1071">Ligand-gated ion channel</keyword>
<dbReference type="GO" id="GO:0015276">
    <property type="term" value="F:ligand-gated monoatomic ion channel activity"/>
    <property type="evidence" value="ECO:0007669"/>
    <property type="project" value="InterPro"/>
</dbReference>
<dbReference type="Proteomes" id="UP000297026">
    <property type="component" value="Unassembled WGS sequence"/>
</dbReference>
<keyword evidence="9" id="KW-0325">Glycoprotein</keyword>
<proteinExistence type="predicted"/>
<dbReference type="AlphaFoldDB" id="A0A4E0RYY1"/>
<feature type="region of interest" description="Disordered" evidence="12">
    <location>
        <begin position="603"/>
        <end position="626"/>
    </location>
</feature>
<evidence type="ECO:0000313" key="17">
    <source>
        <dbReference type="Proteomes" id="UP000297026"/>
    </source>
</evidence>
<evidence type="ECO:0000256" key="10">
    <source>
        <dbReference type="ARBA" id="ARBA00023286"/>
    </source>
</evidence>
<comment type="subcellular location">
    <subcellularLocation>
        <location evidence="1">Cell membrane</location>
        <topology evidence="1">Multi-pass membrane protein</topology>
    </subcellularLocation>
</comment>
<dbReference type="InterPro" id="IPR019594">
    <property type="entry name" value="Glu/Gly-bd"/>
</dbReference>
<dbReference type="Gene3D" id="3.40.190.10">
    <property type="entry name" value="Periplasmic binding protein-like II"/>
    <property type="match status" value="1"/>
</dbReference>
<evidence type="ECO:0000313" key="16">
    <source>
        <dbReference type="EMBL" id="THK33021.1"/>
    </source>
</evidence>
<dbReference type="PANTHER" id="PTHR42643:SF30">
    <property type="entry name" value="IONOTROPIC RECEPTOR 40A-RELATED"/>
    <property type="match status" value="1"/>
</dbReference>
<evidence type="ECO:0000256" key="9">
    <source>
        <dbReference type="ARBA" id="ARBA00023180"/>
    </source>
</evidence>
<keyword evidence="17" id="KW-1185">Reference proteome</keyword>
<dbReference type="PANTHER" id="PTHR42643">
    <property type="entry name" value="IONOTROPIC RECEPTOR 20A-RELATED"/>
    <property type="match status" value="1"/>
</dbReference>
<keyword evidence="3" id="KW-1003">Cell membrane</keyword>
<evidence type="ECO:0000256" key="13">
    <source>
        <dbReference type="SAM" id="Phobius"/>
    </source>
</evidence>
<evidence type="ECO:0000256" key="4">
    <source>
        <dbReference type="ARBA" id="ARBA00022692"/>
    </source>
</evidence>
<evidence type="ECO:0000256" key="2">
    <source>
        <dbReference type="ARBA" id="ARBA00022448"/>
    </source>
</evidence>
<evidence type="ECO:0000256" key="1">
    <source>
        <dbReference type="ARBA" id="ARBA00004651"/>
    </source>
</evidence>
<evidence type="ECO:0000256" key="6">
    <source>
        <dbReference type="ARBA" id="ARBA00023065"/>
    </source>
</evidence>
<keyword evidence="4 13" id="KW-0812">Transmembrane</keyword>
<keyword evidence="8 16" id="KW-0675">Receptor</keyword>
<evidence type="ECO:0000256" key="7">
    <source>
        <dbReference type="ARBA" id="ARBA00023136"/>
    </source>
</evidence>
<feature type="transmembrane region" description="Helical" evidence="13">
    <location>
        <begin position="332"/>
        <end position="352"/>
    </location>
</feature>
<gene>
    <name evidence="16" type="primary">Ir101</name>
    <name evidence="16" type="ORF">DALL_DALL000201</name>
</gene>
<keyword evidence="5 13" id="KW-1133">Transmembrane helix</keyword>
<evidence type="ECO:0000256" key="12">
    <source>
        <dbReference type="SAM" id="MobiDB-lite"/>
    </source>
</evidence>
<evidence type="ECO:0000256" key="14">
    <source>
        <dbReference type="SAM" id="SignalP"/>
    </source>
</evidence>
<protein>
    <submittedName>
        <fullName evidence="16">Ionotropic receptor 101</fullName>
    </submittedName>
</protein>
<evidence type="ECO:0000256" key="5">
    <source>
        <dbReference type="ARBA" id="ARBA00022989"/>
    </source>
</evidence>
<accession>A0A4E0RYY1</accession>
<dbReference type="GO" id="GO:0005886">
    <property type="term" value="C:plasma membrane"/>
    <property type="evidence" value="ECO:0007669"/>
    <property type="project" value="UniProtKB-SubCell"/>
</dbReference>
<feature type="transmembrane region" description="Helical" evidence="13">
    <location>
        <begin position="571"/>
        <end position="590"/>
    </location>
</feature>
<feature type="domain" description="Ionotropic glutamate receptor L-glutamate and glycine-binding" evidence="15">
    <location>
        <begin position="224"/>
        <end position="304"/>
    </location>
</feature>
<keyword evidence="11" id="KW-0407">Ion channel</keyword>
<evidence type="ECO:0000256" key="3">
    <source>
        <dbReference type="ARBA" id="ARBA00022475"/>
    </source>
</evidence>
<feature type="signal peptide" evidence="14">
    <location>
        <begin position="1"/>
        <end position="23"/>
    </location>
</feature>
<dbReference type="InterPro" id="IPR052192">
    <property type="entry name" value="Insect_Ionotropic_Sensory_Rcpt"/>
</dbReference>
<reference evidence="16" key="1">
    <citation type="submission" date="2019-02" db="EMBL/GenBank/DDBJ databases">
        <title>Genome of the parasitoid wasp Diachasma alloeum, an emerging model for ecological speciation and transitions to asexual reproduction.</title>
        <authorList>
            <person name="Robertson H.M."/>
            <person name="Walden K.K."/>
            <person name="Tvedte E.S."/>
            <person name="Hood G.R."/>
            <person name="Feder J.L."/>
            <person name="Forbes A.A."/>
            <person name="Logsdon J.M."/>
            <person name="Mcelroy K.E."/>
        </authorList>
    </citation>
    <scope>NUCLEOTIDE SEQUENCE [LARGE SCALE GENOMIC DNA]</scope>
    <source>
        <strain evidence="16">Michigan</strain>
    </source>
</reference>
<keyword evidence="7 13" id="KW-0472">Membrane</keyword>
<dbReference type="Pfam" id="PF10613">
    <property type="entry name" value="Lig_chan-Glu_bd"/>
    <property type="match status" value="1"/>
</dbReference>